<protein>
    <submittedName>
        <fullName evidence="2">Uncharacterized protein</fullName>
    </submittedName>
</protein>
<sequence>MSAQDHILGLITCTSKLELHDHREARIGHTPRIQNNLLVYIEPCTWFETFRIDQASPWYNYWKPMSSVCDEVVRYLCLAATEVCVGIGIDCTTYRRDCTARLCQCSCCCGDHDQDYPTEREALLAEDRLYDDRMVSRGPSEGITQVQPSPTQSPQTTQ</sequence>
<dbReference type="EMBL" id="CAJMWT010006806">
    <property type="protein sequence ID" value="CAE6520124.1"/>
    <property type="molecule type" value="Genomic_DNA"/>
</dbReference>
<organism evidence="2 3">
    <name type="scientific">Rhizoctonia solani</name>
    <dbReference type="NCBI Taxonomy" id="456999"/>
    <lineage>
        <taxon>Eukaryota</taxon>
        <taxon>Fungi</taxon>
        <taxon>Dikarya</taxon>
        <taxon>Basidiomycota</taxon>
        <taxon>Agaricomycotina</taxon>
        <taxon>Agaricomycetes</taxon>
        <taxon>Cantharellales</taxon>
        <taxon>Ceratobasidiaceae</taxon>
        <taxon>Rhizoctonia</taxon>
    </lineage>
</organism>
<feature type="compositionally biased region" description="Low complexity" evidence="1">
    <location>
        <begin position="144"/>
        <end position="158"/>
    </location>
</feature>
<dbReference type="Proteomes" id="UP000663843">
    <property type="component" value="Unassembled WGS sequence"/>
</dbReference>
<comment type="caution">
    <text evidence="2">The sequence shown here is derived from an EMBL/GenBank/DDBJ whole genome shotgun (WGS) entry which is preliminary data.</text>
</comment>
<dbReference type="AlphaFoldDB" id="A0A8H3DCB6"/>
<reference evidence="2" key="1">
    <citation type="submission" date="2021-01" db="EMBL/GenBank/DDBJ databases">
        <authorList>
            <person name="Kaushik A."/>
        </authorList>
    </citation>
    <scope>NUCLEOTIDE SEQUENCE</scope>
    <source>
        <strain evidence="2">AG2-2IIIB</strain>
    </source>
</reference>
<evidence type="ECO:0000313" key="2">
    <source>
        <dbReference type="EMBL" id="CAE6520124.1"/>
    </source>
</evidence>
<evidence type="ECO:0000256" key="1">
    <source>
        <dbReference type="SAM" id="MobiDB-lite"/>
    </source>
</evidence>
<feature type="region of interest" description="Disordered" evidence="1">
    <location>
        <begin position="135"/>
        <end position="158"/>
    </location>
</feature>
<gene>
    <name evidence="2" type="ORF">RDB_LOCUS164319</name>
</gene>
<accession>A0A8H3DCB6</accession>
<evidence type="ECO:0000313" key="3">
    <source>
        <dbReference type="Proteomes" id="UP000663843"/>
    </source>
</evidence>
<proteinExistence type="predicted"/>
<name>A0A8H3DCB6_9AGAM</name>